<dbReference type="OrthoDB" id="9853270at2"/>
<comment type="caution">
    <text evidence="1">The sequence shown here is derived from an EMBL/GenBank/DDBJ whole genome shotgun (WGS) entry which is preliminary data.</text>
</comment>
<proteinExistence type="predicted"/>
<reference evidence="1 2" key="1">
    <citation type="submission" date="2014-07" db="EMBL/GenBank/DDBJ databases">
        <title>Genome of Chryseobacterium luteum DSM 18605.</title>
        <authorList>
            <person name="Stropko S.J."/>
            <person name="Pipes S.E."/>
            <person name="Newman J.D."/>
        </authorList>
    </citation>
    <scope>NUCLEOTIDE SEQUENCE [LARGE SCALE GENOMIC DNA]</scope>
    <source>
        <strain evidence="1 2">DSM 18605</strain>
    </source>
</reference>
<evidence type="ECO:0000313" key="1">
    <source>
        <dbReference type="EMBL" id="KFF08296.1"/>
    </source>
</evidence>
<keyword evidence="2" id="KW-1185">Reference proteome</keyword>
<gene>
    <name evidence="1" type="ORF">IX38_05875</name>
</gene>
<organism evidence="1 2">
    <name type="scientific">Chryseobacterium luteum</name>
    <dbReference type="NCBI Taxonomy" id="421531"/>
    <lineage>
        <taxon>Bacteria</taxon>
        <taxon>Pseudomonadati</taxon>
        <taxon>Bacteroidota</taxon>
        <taxon>Flavobacteriia</taxon>
        <taxon>Flavobacteriales</taxon>
        <taxon>Weeksellaceae</taxon>
        <taxon>Chryseobacterium group</taxon>
        <taxon>Chryseobacterium</taxon>
    </lineage>
</organism>
<dbReference type="STRING" id="421531.IX38_05875"/>
<dbReference type="EMBL" id="JPRO01000003">
    <property type="protein sequence ID" value="KFF08296.1"/>
    <property type="molecule type" value="Genomic_DNA"/>
</dbReference>
<dbReference type="AlphaFoldDB" id="A0A085ZV32"/>
<name>A0A085ZV32_9FLAO</name>
<sequence length="103" mass="11688">MKNIIEILNSHFKILEIVIENFTILNSDLEILIKVNSVEFGIKAILFDKVSSININSDYYFCSDKSSIIIEDLSSAQIDGVTYKVAIAEDSMTFYCKNIILKN</sequence>
<dbReference type="Proteomes" id="UP000028703">
    <property type="component" value="Unassembled WGS sequence"/>
</dbReference>
<evidence type="ECO:0000313" key="2">
    <source>
        <dbReference type="Proteomes" id="UP000028703"/>
    </source>
</evidence>
<accession>A0A085ZV32</accession>
<protein>
    <submittedName>
        <fullName evidence="1">Uncharacterized protein</fullName>
    </submittedName>
</protein>
<dbReference type="RefSeq" id="WP_034702734.1">
    <property type="nucleotide sequence ID" value="NZ_JPRO01000003.1"/>
</dbReference>